<evidence type="ECO:0000256" key="1">
    <source>
        <dbReference type="SAM" id="MobiDB-lite"/>
    </source>
</evidence>
<feature type="compositionally biased region" description="Polar residues" evidence="1">
    <location>
        <begin position="240"/>
        <end position="263"/>
    </location>
</feature>
<sequence length="351" mass="38625">MLSDMSMQKEQAQGNSQKEIILTVYHDKCSSLITEINSRDSEALSFVVLTNVLQKIAQLVLDFTYVEECCLVDQDFLLYAAYERVTYIIETLSSLERLTTEVAPDNHLRDVLSPSIAECIHWRKGALLYMYCHTVNSRCSREQLPSHFLQCLQNGSKHLIAMLSTRSSPVWLNTSSESTSEQDMVDVGSADDQREMLLSQGIYSDTHLLALMYLGEMCFWYAQLTQPSSCGPTGGAGQNVEYNRPTTETTASGDKWPQPQQADSTGTSSAAGGVGDKFALYAGPSCSGSKDSEPATPHSTPLQQGQSLDMLRVGQLCLENYITAAKGPMSAGGWSTDRAEEILQYFGELSI</sequence>
<dbReference type="Pfam" id="PF17716">
    <property type="entry name" value="RIMC1"/>
    <property type="match status" value="2"/>
</dbReference>
<name>A0AAE1E5D7_9GAST</name>
<dbReference type="PANTHER" id="PTHR28494">
    <property type="entry name" value="UPF0600 PROTEIN C5ORF51"/>
    <property type="match status" value="1"/>
</dbReference>
<dbReference type="GO" id="GO:0000423">
    <property type="term" value="P:mitophagy"/>
    <property type="evidence" value="ECO:0007669"/>
    <property type="project" value="InterPro"/>
</dbReference>
<evidence type="ECO:0000313" key="2">
    <source>
        <dbReference type="EMBL" id="KAK3794657.1"/>
    </source>
</evidence>
<comment type="caution">
    <text evidence="2">The sequence shown here is derived from an EMBL/GenBank/DDBJ whole genome shotgun (WGS) entry which is preliminary data.</text>
</comment>
<feature type="region of interest" description="Disordered" evidence="1">
    <location>
        <begin position="232"/>
        <end position="271"/>
    </location>
</feature>
<dbReference type="EMBL" id="JAWDGP010001105">
    <property type="protein sequence ID" value="KAK3794657.1"/>
    <property type="molecule type" value="Genomic_DNA"/>
</dbReference>
<dbReference type="Proteomes" id="UP001283361">
    <property type="component" value="Unassembled WGS sequence"/>
</dbReference>
<keyword evidence="3" id="KW-1185">Reference proteome</keyword>
<proteinExistence type="predicted"/>
<dbReference type="AlphaFoldDB" id="A0AAE1E5D7"/>
<organism evidence="2 3">
    <name type="scientific">Elysia crispata</name>
    <name type="common">lettuce slug</name>
    <dbReference type="NCBI Taxonomy" id="231223"/>
    <lineage>
        <taxon>Eukaryota</taxon>
        <taxon>Metazoa</taxon>
        <taxon>Spiralia</taxon>
        <taxon>Lophotrochozoa</taxon>
        <taxon>Mollusca</taxon>
        <taxon>Gastropoda</taxon>
        <taxon>Heterobranchia</taxon>
        <taxon>Euthyneura</taxon>
        <taxon>Panpulmonata</taxon>
        <taxon>Sacoglossa</taxon>
        <taxon>Placobranchoidea</taxon>
        <taxon>Plakobranchidae</taxon>
        <taxon>Elysia</taxon>
    </lineage>
</organism>
<evidence type="ECO:0000313" key="3">
    <source>
        <dbReference type="Proteomes" id="UP001283361"/>
    </source>
</evidence>
<reference evidence="2" key="1">
    <citation type="journal article" date="2023" name="G3 (Bethesda)">
        <title>A reference genome for the long-term kleptoplast-retaining sea slug Elysia crispata morphotype clarki.</title>
        <authorList>
            <person name="Eastman K.E."/>
            <person name="Pendleton A.L."/>
            <person name="Shaikh M.A."/>
            <person name="Suttiyut T."/>
            <person name="Ogas R."/>
            <person name="Tomko P."/>
            <person name="Gavelis G."/>
            <person name="Widhalm J.R."/>
            <person name="Wisecaver J.H."/>
        </authorList>
    </citation>
    <scope>NUCLEOTIDE SEQUENCE</scope>
    <source>
        <strain evidence="2">ECLA1</strain>
    </source>
</reference>
<dbReference type="InterPro" id="IPR037657">
    <property type="entry name" value="RIMC1"/>
</dbReference>
<feature type="region of interest" description="Disordered" evidence="1">
    <location>
        <begin position="285"/>
        <end position="305"/>
    </location>
</feature>
<gene>
    <name evidence="2" type="ORF">RRG08_003800</name>
</gene>
<dbReference type="PANTHER" id="PTHR28494:SF1">
    <property type="entry name" value="RAB7A-INTERACTING MON1-CCZ1 COMPLEX SUBUNIT 1"/>
    <property type="match status" value="1"/>
</dbReference>
<protein>
    <submittedName>
        <fullName evidence="2">Uncharacterized protein</fullName>
    </submittedName>
</protein>
<accession>A0AAE1E5D7</accession>